<protein>
    <submittedName>
        <fullName evidence="1">Uncharacterized protein</fullName>
    </submittedName>
</protein>
<accession>A0A820A3H2</accession>
<evidence type="ECO:0000313" key="2">
    <source>
        <dbReference type="Proteomes" id="UP000663836"/>
    </source>
</evidence>
<comment type="caution">
    <text evidence="1">The sequence shown here is derived from an EMBL/GenBank/DDBJ whole genome shotgun (WGS) entry which is preliminary data.</text>
</comment>
<sequence>FSISLGITEGEFLTISCSIGVTCSLTCIFSTTSGSSLFSTWCDGSICGLVTNGLGGAIGVLGVLCRGLKTGGAGNPGGVVGKRGKTSSSC</sequence>
<feature type="non-terminal residue" evidence="1">
    <location>
        <position position="1"/>
    </location>
</feature>
<dbReference type="EMBL" id="CAJOBD010013054">
    <property type="protein sequence ID" value="CAF4186973.1"/>
    <property type="molecule type" value="Genomic_DNA"/>
</dbReference>
<reference evidence="1" key="1">
    <citation type="submission" date="2021-02" db="EMBL/GenBank/DDBJ databases">
        <authorList>
            <person name="Nowell W R."/>
        </authorList>
    </citation>
    <scope>NUCLEOTIDE SEQUENCE</scope>
</reference>
<dbReference type="Proteomes" id="UP000663836">
    <property type="component" value="Unassembled WGS sequence"/>
</dbReference>
<evidence type="ECO:0000313" key="1">
    <source>
        <dbReference type="EMBL" id="CAF4186973.1"/>
    </source>
</evidence>
<organism evidence="1 2">
    <name type="scientific">Rotaria sordida</name>
    <dbReference type="NCBI Taxonomy" id="392033"/>
    <lineage>
        <taxon>Eukaryota</taxon>
        <taxon>Metazoa</taxon>
        <taxon>Spiralia</taxon>
        <taxon>Gnathifera</taxon>
        <taxon>Rotifera</taxon>
        <taxon>Eurotatoria</taxon>
        <taxon>Bdelloidea</taxon>
        <taxon>Philodinida</taxon>
        <taxon>Philodinidae</taxon>
        <taxon>Rotaria</taxon>
    </lineage>
</organism>
<gene>
    <name evidence="1" type="ORF">JBS370_LOCUS35823</name>
</gene>
<dbReference type="AlphaFoldDB" id="A0A820A3H2"/>
<name>A0A820A3H2_9BILA</name>
<proteinExistence type="predicted"/>